<organism evidence="3">
    <name type="scientific">Cryptosporidium canis</name>
    <dbReference type="NCBI Taxonomy" id="195482"/>
    <lineage>
        <taxon>Eukaryota</taxon>
        <taxon>Sar</taxon>
        <taxon>Alveolata</taxon>
        <taxon>Apicomplexa</taxon>
        <taxon>Conoidasida</taxon>
        <taxon>Coccidia</taxon>
        <taxon>Eucoccidiorida</taxon>
        <taxon>Eimeriorina</taxon>
        <taxon>Cryptosporidiidae</taxon>
        <taxon>Cryptosporidium</taxon>
    </lineage>
</organism>
<dbReference type="Proteomes" id="UP001067231">
    <property type="component" value="Unassembled WGS sequence"/>
</dbReference>
<comment type="caution">
    <text evidence="3">The sequence shown here is derived from an EMBL/GenBank/DDBJ whole genome shotgun (WGS) entry which is preliminary data.</text>
</comment>
<protein>
    <submittedName>
        <fullName evidence="3">Uncharacterized protein</fullName>
    </submittedName>
</protein>
<evidence type="ECO:0000256" key="2">
    <source>
        <dbReference type="SAM" id="SignalP"/>
    </source>
</evidence>
<keyword evidence="1" id="KW-0812">Transmembrane</keyword>
<gene>
    <name evidence="3" type="ORF">OJ253_3478</name>
</gene>
<accession>A0A9D5DDX0</accession>
<feature type="chain" id="PRO_5038608677" evidence="2">
    <location>
        <begin position="23"/>
        <end position="140"/>
    </location>
</feature>
<dbReference type="AlphaFoldDB" id="A0A9D5DDX0"/>
<name>A0A9D5DDX0_9CRYT</name>
<evidence type="ECO:0000256" key="1">
    <source>
        <dbReference type="SAM" id="Phobius"/>
    </source>
</evidence>
<keyword evidence="1" id="KW-0472">Membrane</keyword>
<keyword evidence="1" id="KW-1133">Transmembrane helix</keyword>
<proteinExistence type="predicted"/>
<feature type="transmembrane region" description="Helical" evidence="1">
    <location>
        <begin position="32"/>
        <end position="52"/>
    </location>
</feature>
<evidence type="ECO:0000313" key="3">
    <source>
        <dbReference type="EMBL" id="KAJ1604767.1"/>
    </source>
</evidence>
<reference evidence="3" key="1">
    <citation type="submission" date="2022-10" db="EMBL/GenBank/DDBJ databases">
        <title>Adaptive evolution leads to modifications in subtelomeric GC content in a zoonotic Cryptosporidium species.</title>
        <authorList>
            <person name="Li J."/>
            <person name="Feng Y."/>
            <person name="Xiao L."/>
        </authorList>
    </citation>
    <scope>NUCLEOTIDE SEQUENCE</scope>
    <source>
        <strain evidence="3">33844</strain>
    </source>
</reference>
<keyword evidence="2" id="KW-0732">Signal</keyword>
<sequence length="140" mass="15051">MNCPKLLNALCVAICILISSNTFTFHKASRAYGYHGVSLLQMGITGRLGALFGRIRKGIRGTSGPRGGMDIDFRGFDGVLPNTRMANRVAARKVPGPRLRAGTTCVFTPPPLPSKPPVGDPYLVDIMRKSGRKPLIGTEV</sequence>
<feature type="signal peptide" evidence="2">
    <location>
        <begin position="1"/>
        <end position="22"/>
    </location>
</feature>
<dbReference type="EMBL" id="JAPCXC010000121">
    <property type="protein sequence ID" value="KAJ1604767.1"/>
    <property type="molecule type" value="Genomic_DNA"/>
</dbReference>